<evidence type="ECO:0000256" key="1">
    <source>
        <dbReference type="SAM" id="MobiDB-lite"/>
    </source>
</evidence>
<feature type="region of interest" description="Disordered" evidence="1">
    <location>
        <begin position="1"/>
        <end position="26"/>
    </location>
</feature>
<protein>
    <submittedName>
        <fullName evidence="3">Uncharacterized protein</fullName>
    </submittedName>
</protein>
<keyword evidence="2" id="KW-0472">Membrane</keyword>
<name>A0A6G1KW68_9PEZI</name>
<dbReference type="Proteomes" id="UP000799436">
    <property type="component" value="Unassembled WGS sequence"/>
</dbReference>
<dbReference type="AlphaFoldDB" id="A0A6G1KW68"/>
<keyword evidence="2" id="KW-0812">Transmembrane</keyword>
<accession>A0A6G1KW68</accession>
<reference evidence="3" key="1">
    <citation type="journal article" date="2020" name="Stud. Mycol.">
        <title>101 Dothideomycetes genomes: a test case for predicting lifestyles and emergence of pathogens.</title>
        <authorList>
            <person name="Haridas S."/>
            <person name="Albert R."/>
            <person name="Binder M."/>
            <person name="Bloem J."/>
            <person name="Labutti K."/>
            <person name="Salamov A."/>
            <person name="Andreopoulos B."/>
            <person name="Baker S."/>
            <person name="Barry K."/>
            <person name="Bills G."/>
            <person name="Bluhm B."/>
            <person name="Cannon C."/>
            <person name="Castanera R."/>
            <person name="Culley D."/>
            <person name="Daum C."/>
            <person name="Ezra D."/>
            <person name="Gonzalez J."/>
            <person name="Henrissat B."/>
            <person name="Kuo A."/>
            <person name="Liang C."/>
            <person name="Lipzen A."/>
            <person name="Lutzoni F."/>
            <person name="Magnuson J."/>
            <person name="Mondo S."/>
            <person name="Nolan M."/>
            <person name="Ohm R."/>
            <person name="Pangilinan J."/>
            <person name="Park H.-J."/>
            <person name="Ramirez L."/>
            <person name="Alfaro M."/>
            <person name="Sun H."/>
            <person name="Tritt A."/>
            <person name="Yoshinaga Y."/>
            <person name="Zwiers L.-H."/>
            <person name="Turgeon B."/>
            <person name="Goodwin S."/>
            <person name="Spatafora J."/>
            <person name="Crous P."/>
            <person name="Grigoriev I."/>
        </authorList>
    </citation>
    <scope>NUCLEOTIDE SEQUENCE</scope>
    <source>
        <strain evidence="3">CBS 116005</strain>
    </source>
</reference>
<evidence type="ECO:0000313" key="4">
    <source>
        <dbReference type="Proteomes" id="UP000799436"/>
    </source>
</evidence>
<keyword evidence="4" id="KW-1185">Reference proteome</keyword>
<evidence type="ECO:0000313" key="3">
    <source>
        <dbReference type="EMBL" id="KAF2764876.1"/>
    </source>
</evidence>
<organism evidence="3 4">
    <name type="scientific">Teratosphaeria nubilosa</name>
    <dbReference type="NCBI Taxonomy" id="161662"/>
    <lineage>
        <taxon>Eukaryota</taxon>
        <taxon>Fungi</taxon>
        <taxon>Dikarya</taxon>
        <taxon>Ascomycota</taxon>
        <taxon>Pezizomycotina</taxon>
        <taxon>Dothideomycetes</taxon>
        <taxon>Dothideomycetidae</taxon>
        <taxon>Mycosphaerellales</taxon>
        <taxon>Teratosphaeriaceae</taxon>
        <taxon>Teratosphaeria</taxon>
    </lineage>
</organism>
<proteinExistence type="predicted"/>
<gene>
    <name evidence="3" type="ORF">EJ03DRAFT_13008</name>
</gene>
<feature type="transmembrane region" description="Helical" evidence="2">
    <location>
        <begin position="46"/>
        <end position="64"/>
    </location>
</feature>
<dbReference type="EMBL" id="ML995907">
    <property type="protein sequence ID" value="KAF2764876.1"/>
    <property type="molecule type" value="Genomic_DNA"/>
</dbReference>
<sequence>MPPALSRTHRMLPSPMRPPALSTMRGNGRVLDKRGRSPFSVLFHPFPLFGPWTFRILWLLAWLCRRFESSRNTSIHDIPAALPNQAYGEEHHAAGDNIDSPDVRKITDLYSVLKQIIRCY</sequence>
<evidence type="ECO:0000256" key="2">
    <source>
        <dbReference type="SAM" id="Phobius"/>
    </source>
</evidence>
<keyword evidence="2" id="KW-1133">Transmembrane helix</keyword>